<dbReference type="Proteomes" id="UP000054624">
    <property type="component" value="Unassembled WGS sequence"/>
</dbReference>
<dbReference type="STRING" id="1777137.AWB76_07800"/>
<feature type="domain" description="Aminoglycoside phosphotransferase" evidence="1">
    <location>
        <begin position="24"/>
        <end position="226"/>
    </location>
</feature>
<evidence type="ECO:0000259" key="1">
    <source>
        <dbReference type="Pfam" id="PF01636"/>
    </source>
</evidence>
<dbReference type="RefSeq" id="WP_074171507.1">
    <property type="nucleotide sequence ID" value="NZ_FCOI02000078.1"/>
</dbReference>
<evidence type="ECO:0000313" key="3">
    <source>
        <dbReference type="Proteomes" id="UP000054624"/>
    </source>
</evidence>
<sequence>MEIKQIRDAIYSQLGGDVGKIKLVLNGYHTVFSLERSGEKFFIKVYSSPLPSGIDPSLEARLLQDLERRHVQGSVRVVASGAVAFDGGLARDYNICTAARGKRLGLNEEDFHAFGSSLATLHLQAHASATALLPKTSPADYCEYASKMLANQKDSKALTRVCKNLEMAAKALQAAGLEHAFIHGDARIDNARRSKLGVTFFDFEQASQGPTAFDLSTVAWWLNTLSDGRQHRLWSACLRGYSKVNRVGVEPLALLPELLIANEARALPLLSRVAGTESRVWSSAISQLTDATDRYEVDRLAVLPPGLRGMEWCTQ</sequence>
<evidence type="ECO:0000313" key="2">
    <source>
        <dbReference type="EMBL" id="SAK99897.1"/>
    </source>
</evidence>
<dbReference type="SUPFAM" id="SSF56112">
    <property type="entry name" value="Protein kinase-like (PK-like)"/>
    <property type="match status" value="1"/>
</dbReference>
<keyword evidence="3" id="KW-1185">Reference proteome</keyword>
<accession>A0A158E1T3</accession>
<dbReference type="OrthoDB" id="241498at2"/>
<dbReference type="InterPro" id="IPR002575">
    <property type="entry name" value="Aminoglycoside_PTrfase"/>
</dbReference>
<dbReference type="EMBL" id="FCOI02000078">
    <property type="protein sequence ID" value="SAK99897.1"/>
    <property type="molecule type" value="Genomic_DNA"/>
</dbReference>
<organism evidence="2 3">
    <name type="scientific">Caballeronia temeraria</name>
    <dbReference type="NCBI Taxonomy" id="1777137"/>
    <lineage>
        <taxon>Bacteria</taxon>
        <taxon>Pseudomonadati</taxon>
        <taxon>Pseudomonadota</taxon>
        <taxon>Betaproteobacteria</taxon>
        <taxon>Burkholderiales</taxon>
        <taxon>Burkholderiaceae</taxon>
        <taxon>Caballeronia</taxon>
    </lineage>
</organism>
<dbReference type="AlphaFoldDB" id="A0A158E1T3"/>
<gene>
    <name evidence="2" type="ORF">AWB76_07800</name>
</gene>
<protein>
    <submittedName>
        <fullName evidence="2">Homoserine kinase</fullName>
    </submittedName>
</protein>
<reference evidence="3" key="1">
    <citation type="submission" date="2016-01" db="EMBL/GenBank/DDBJ databases">
        <authorList>
            <person name="Peeters Charlotte."/>
        </authorList>
    </citation>
    <scope>NUCLEOTIDE SEQUENCE [LARGE SCALE GENOMIC DNA]</scope>
</reference>
<keyword evidence="2" id="KW-0808">Transferase</keyword>
<keyword evidence="2" id="KW-0418">Kinase</keyword>
<dbReference type="Pfam" id="PF01636">
    <property type="entry name" value="APH"/>
    <property type="match status" value="1"/>
</dbReference>
<dbReference type="GO" id="GO:0016301">
    <property type="term" value="F:kinase activity"/>
    <property type="evidence" value="ECO:0007669"/>
    <property type="project" value="UniProtKB-KW"/>
</dbReference>
<dbReference type="Gene3D" id="3.90.1200.10">
    <property type="match status" value="1"/>
</dbReference>
<dbReference type="InterPro" id="IPR011009">
    <property type="entry name" value="Kinase-like_dom_sf"/>
</dbReference>
<name>A0A158E1T3_9BURK</name>
<proteinExistence type="predicted"/>